<gene>
    <name evidence="3" type="ORF">DBRI00130_LOCUS13851</name>
</gene>
<evidence type="ECO:0000313" key="3">
    <source>
        <dbReference type="EMBL" id="CAE4605187.1"/>
    </source>
</evidence>
<dbReference type="AlphaFoldDB" id="A0A7S4VVF0"/>
<feature type="compositionally biased region" description="Low complexity" evidence="1">
    <location>
        <begin position="258"/>
        <end position="268"/>
    </location>
</feature>
<dbReference type="EMBL" id="HBNS01017332">
    <property type="protein sequence ID" value="CAE4605187.1"/>
    <property type="molecule type" value="Transcribed_RNA"/>
</dbReference>
<evidence type="ECO:0000256" key="2">
    <source>
        <dbReference type="SAM" id="Phobius"/>
    </source>
</evidence>
<organism evidence="3">
    <name type="scientific">Ditylum brightwellii</name>
    <dbReference type="NCBI Taxonomy" id="49249"/>
    <lineage>
        <taxon>Eukaryota</taxon>
        <taxon>Sar</taxon>
        <taxon>Stramenopiles</taxon>
        <taxon>Ochrophyta</taxon>
        <taxon>Bacillariophyta</taxon>
        <taxon>Mediophyceae</taxon>
        <taxon>Lithodesmiophycidae</taxon>
        <taxon>Lithodesmiales</taxon>
        <taxon>Lithodesmiaceae</taxon>
        <taxon>Ditylum</taxon>
    </lineage>
</organism>
<feature type="transmembrane region" description="Helical" evidence="2">
    <location>
        <begin position="43"/>
        <end position="65"/>
    </location>
</feature>
<keyword evidence="2" id="KW-0812">Transmembrane</keyword>
<feature type="region of interest" description="Disordered" evidence="1">
    <location>
        <begin position="244"/>
        <end position="268"/>
    </location>
</feature>
<name>A0A7S4VVF0_9STRA</name>
<proteinExistence type="predicted"/>
<evidence type="ECO:0000256" key="1">
    <source>
        <dbReference type="SAM" id="MobiDB-lite"/>
    </source>
</evidence>
<feature type="compositionally biased region" description="Polar residues" evidence="1">
    <location>
        <begin position="244"/>
        <end position="256"/>
    </location>
</feature>
<protein>
    <submittedName>
        <fullName evidence="3">Uncharacterized protein</fullName>
    </submittedName>
</protein>
<keyword evidence="2" id="KW-1133">Transmembrane helix</keyword>
<sequence length="303" mass="33671">MTRLDNCFSCCLYVDCSQIETISSSTIKKLSRRQHFLSPHKKMLFYVRVITLSFLLSPSLAGSFAPHRFLQDRPDFMLGPDDCGTCEETIEYVDDFCCGMDNIGDCFDAINCVASVCIGNFTGDDNFENIDIVHEFDEIRDGNVGNEDYGDEDYGDYYYDDNYYDDLFEPFQGLSVCEDFDCDECGAFTDQVIEECCPFVINDGADLDFENPDIGTCLNTLTAFQISCLFSGCVDENDLPWTQEDNPCESSPTVSPIPTASPTLSPVPTSSSAPTLDCTCCDCTHSSGCNPGKRLCVQSLFKK</sequence>
<accession>A0A7S4VVF0</accession>
<reference evidence="3" key="1">
    <citation type="submission" date="2021-01" db="EMBL/GenBank/DDBJ databases">
        <authorList>
            <person name="Corre E."/>
            <person name="Pelletier E."/>
            <person name="Niang G."/>
            <person name="Scheremetjew M."/>
            <person name="Finn R."/>
            <person name="Kale V."/>
            <person name="Holt S."/>
            <person name="Cochrane G."/>
            <person name="Meng A."/>
            <person name="Brown T."/>
            <person name="Cohen L."/>
        </authorList>
    </citation>
    <scope>NUCLEOTIDE SEQUENCE</scope>
    <source>
        <strain evidence="3">GSO104</strain>
    </source>
</reference>
<keyword evidence="2" id="KW-0472">Membrane</keyword>